<dbReference type="SUPFAM" id="SSF53474">
    <property type="entry name" value="alpha/beta-Hydrolases"/>
    <property type="match status" value="1"/>
</dbReference>
<evidence type="ECO:0000313" key="5">
    <source>
        <dbReference type="EMBL" id="KAH7573545.1"/>
    </source>
</evidence>
<reference evidence="5 6" key="1">
    <citation type="submission" date="2021-02" db="EMBL/GenBank/DDBJ databases">
        <title>Plant Genome Project.</title>
        <authorList>
            <person name="Zhang R.-G."/>
        </authorList>
    </citation>
    <scope>NUCLEOTIDE SEQUENCE [LARGE SCALE GENOMIC DNA]</scope>
    <source>
        <tissue evidence="5">Leaves</tissue>
    </source>
</reference>
<feature type="domain" description="AB hydrolase-1" evidence="4">
    <location>
        <begin position="84"/>
        <end position="138"/>
    </location>
</feature>
<evidence type="ECO:0000259" key="4">
    <source>
        <dbReference type="Pfam" id="PF00561"/>
    </source>
</evidence>
<proteinExistence type="inferred from homology"/>
<accession>A0ABQ8IA76</accession>
<feature type="signal peptide" evidence="3">
    <location>
        <begin position="1"/>
        <end position="20"/>
    </location>
</feature>
<dbReference type="PANTHER" id="PTHR43329">
    <property type="entry name" value="EPOXIDE HYDROLASE"/>
    <property type="match status" value="1"/>
</dbReference>
<dbReference type="InterPro" id="IPR000639">
    <property type="entry name" value="Epox_hydrolase-like"/>
</dbReference>
<organism evidence="5 6">
    <name type="scientific">Xanthoceras sorbifolium</name>
    <dbReference type="NCBI Taxonomy" id="99658"/>
    <lineage>
        <taxon>Eukaryota</taxon>
        <taxon>Viridiplantae</taxon>
        <taxon>Streptophyta</taxon>
        <taxon>Embryophyta</taxon>
        <taxon>Tracheophyta</taxon>
        <taxon>Spermatophyta</taxon>
        <taxon>Magnoliopsida</taxon>
        <taxon>eudicotyledons</taxon>
        <taxon>Gunneridae</taxon>
        <taxon>Pentapetalae</taxon>
        <taxon>rosids</taxon>
        <taxon>malvids</taxon>
        <taxon>Sapindales</taxon>
        <taxon>Sapindaceae</taxon>
        <taxon>Xanthoceroideae</taxon>
        <taxon>Xanthoceras</taxon>
    </lineage>
</organism>
<gene>
    <name evidence="5" type="ORF">JRO89_XS03G0169000</name>
</gene>
<name>A0ABQ8IA76_9ROSI</name>
<comment type="caution">
    <text evidence="5">The sequence shown here is derived from an EMBL/GenBank/DDBJ whole genome shotgun (WGS) entry which is preliminary data.</text>
</comment>
<dbReference type="PRINTS" id="PR00412">
    <property type="entry name" value="EPOXHYDRLASE"/>
</dbReference>
<evidence type="ECO:0000256" key="3">
    <source>
        <dbReference type="SAM" id="SignalP"/>
    </source>
</evidence>
<dbReference type="Gene3D" id="3.40.50.1820">
    <property type="entry name" value="alpha/beta hydrolase"/>
    <property type="match status" value="2"/>
</dbReference>
<dbReference type="InterPro" id="IPR000073">
    <property type="entry name" value="AB_hydrolase_1"/>
</dbReference>
<sequence>MAFCHLSFTICATLFVSLLAFYVNNHIKQVKQPTTDKYKLYNKNPISVSDNSLESQKMEEIRHRTVHVNGIDMHVAEKGEEGGPVVLFLHGFPELWYSWRHQIAALAALGYRAVAPDLRGFGDTEAPDSAAAYTPDRVKALVNMSVMFNPRNPKWKPLETLKAIYGHEYYTCRFQEPGEIEAEFARIGTETVLKEFFTYRTPGPLFLPKGKGFGHSPDAKITLPSWLSEEDVSYYTTKYEKTGFTPGINYYRNIDLNWELTAAWTGSQIKVPVKFIVGDQDLTYNSAGAKDYINKGGFKRDVPFLQEVVVMEGVAHFLNQEKPDEINQHIYDFFQKF</sequence>
<evidence type="ECO:0000256" key="1">
    <source>
        <dbReference type="ARBA" id="ARBA00022801"/>
    </source>
</evidence>
<keyword evidence="1" id="KW-0378">Hydrolase</keyword>
<dbReference type="EMBL" id="JAFEMO010000003">
    <property type="protein sequence ID" value="KAH7573545.1"/>
    <property type="molecule type" value="Genomic_DNA"/>
</dbReference>
<keyword evidence="6" id="KW-1185">Reference proteome</keyword>
<feature type="chain" id="PRO_5046457695" description="AB hydrolase-1 domain-containing protein" evidence="3">
    <location>
        <begin position="21"/>
        <end position="337"/>
    </location>
</feature>
<evidence type="ECO:0000256" key="2">
    <source>
        <dbReference type="ARBA" id="ARBA00038334"/>
    </source>
</evidence>
<dbReference type="InterPro" id="IPR029058">
    <property type="entry name" value="AB_hydrolase_fold"/>
</dbReference>
<dbReference type="Proteomes" id="UP000827721">
    <property type="component" value="Unassembled WGS sequence"/>
</dbReference>
<keyword evidence="3" id="KW-0732">Signal</keyword>
<comment type="similarity">
    <text evidence="2">Belongs to the AB hydrolase superfamily. Epoxide hydrolase family.</text>
</comment>
<evidence type="ECO:0000313" key="6">
    <source>
        <dbReference type="Proteomes" id="UP000827721"/>
    </source>
</evidence>
<dbReference type="Pfam" id="PF00561">
    <property type="entry name" value="Abhydrolase_1"/>
    <property type="match status" value="1"/>
</dbReference>
<protein>
    <recommendedName>
        <fullName evidence="4">AB hydrolase-1 domain-containing protein</fullName>
    </recommendedName>
</protein>